<feature type="region of interest" description="Disordered" evidence="16">
    <location>
        <begin position="1"/>
        <end position="37"/>
    </location>
</feature>
<dbReference type="SUPFAM" id="SSF52540">
    <property type="entry name" value="P-loop containing nucleoside triphosphate hydrolases"/>
    <property type="match status" value="1"/>
</dbReference>
<keyword evidence="5 15" id="KW-0347">Helicase</keyword>
<gene>
    <name evidence="19" type="primary">addA</name>
    <name evidence="19" type="ORF">D9R14_01470</name>
</gene>
<keyword evidence="6" id="KW-0269">Exonuclease</keyword>
<protein>
    <recommendedName>
        <fullName evidence="12">DNA 3'-5' helicase</fullName>
        <ecNumber evidence="12">5.6.2.4</ecNumber>
    </recommendedName>
    <alternativeName>
        <fullName evidence="13">DNA 3'-5' helicase II</fullName>
    </alternativeName>
</protein>
<dbReference type="InterPro" id="IPR000212">
    <property type="entry name" value="DNA_helicase_UvrD/REP"/>
</dbReference>
<dbReference type="GO" id="GO:0033202">
    <property type="term" value="C:DNA helicase complex"/>
    <property type="evidence" value="ECO:0007669"/>
    <property type="project" value="TreeGrafter"/>
</dbReference>
<dbReference type="OrthoDB" id="9810135at2"/>
<dbReference type="Gene3D" id="1.10.486.10">
    <property type="entry name" value="PCRA, domain 4"/>
    <property type="match status" value="1"/>
</dbReference>
<evidence type="ECO:0000256" key="13">
    <source>
        <dbReference type="ARBA" id="ARBA00034923"/>
    </source>
</evidence>
<dbReference type="Proteomes" id="UP000269692">
    <property type="component" value="Unassembled WGS sequence"/>
</dbReference>
<comment type="catalytic activity">
    <reaction evidence="14">
        <text>ATP + H2O = ADP + phosphate + H(+)</text>
        <dbReference type="Rhea" id="RHEA:13065"/>
        <dbReference type="ChEBI" id="CHEBI:15377"/>
        <dbReference type="ChEBI" id="CHEBI:15378"/>
        <dbReference type="ChEBI" id="CHEBI:30616"/>
        <dbReference type="ChEBI" id="CHEBI:43474"/>
        <dbReference type="ChEBI" id="CHEBI:456216"/>
        <dbReference type="EC" id="5.6.2.4"/>
    </reaction>
</comment>
<keyword evidence="4 15" id="KW-0378">Hydrolase</keyword>
<name>A0A3L7AMF8_9HYPH</name>
<keyword evidence="2 15" id="KW-0547">Nucleotide-binding</keyword>
<evidence type="ECO:0000256" key="16">
    <source>
        <dbReference type="SAM" id="MobiDB-lite"/>
    </source>
</evidence>
<feature type="compositionally biased region" description="Pro residues" evidence="16">
    <location>
        <begin position="952"/>
        <end position="967"/>
    </location>
</feature>
<evidence type="ECO:0000256" key="15">
    <source>
        <dbReference type="PROSITE-ProRule" id="PRU00560"/>
    </source>
</evidence>
<evidence type="ECO:0000256" key="1">
    <source>
        <dbReference type="ARBA" id="ARBA00022722"/>
    </source>
</evidence>
<dbReference type="PROSITE" id="PS51217">
    <property type="entry name" value="UVRD_HELICASE_CTER"/>
    <property type="match status" value="1"/>
</dbReference>
<dbReference type="GO" id="GO:0005829">
    <property type="term" value="C:cytosol"/>
    <property type="evidence" value="ECO:0007669"/>
    <property type="project" value="TreeGrafter"/>
</dbReference>
<keyword evidence="9" id="KW-0234">DNA repair</keyword>
<evidence type="ECO:0000259" key="18">
    <source>
        <dbReference type="PROSITE" id="PS51217"/>
    </source>
</evidence>
<reference evidence="19 20" key="1">
    <citation type="submission" date="2018-10" db="EMBL/GenBank/DDBJ databases">
        <title>Xanthobacter tagetidis genome sequencing and assembly.</title>
        <authorList>
            <person name="Maclea K.S."/>
            <person name="Goen A.E."/>
            <person name="Fatima S.A."/>
        </authorList>
    </citation>
    <scope>NUCLEOTIDE SEQUENCE [LARGE SCALE GENOMIC DNA]</scope>
    <source>
        <strain evidence="19 20">ATCC 700314</strain>
    </source>
</reference>
<evidence type="ECO:0000256" key="11">
    <source>
        <dbReference type="ARBA" id="ARBA00034617"/>
    </source>
</evidence>
<dbReference type="InterPro" id="IPR014016">
    <property type="entry name" value="UvrD-like_ATP-bd"/>
</dbReference>
<dbReference type="InterPro" id="IPR011335">
    <property type="entry name" value="Restrct_endonuc-II-like"/>
</dbReference>
<dbReference type="GO" id="GO:0000725">
    <property type="term" value="P:recombinational repair"/>
    <property type="evidence" value="ECO:0007669"/>
    <property type="project" value="TreeGrafter"/>
</dbReference>
<dbReference type="Gene3D" id="3.30.160.800">
    <property type="match status" value="1"/>
</dbReference>
<evidence type="ECO:0000256" key="9">
    <source>
        <dbReference type="ARBA" id="ARBA00023204"/>
    </source>
</evidence>
<dbReference type="Gene3D" id="3.40.50.300">
    <property type="entry name" value="P-loop containing nucleotide triphosphate hydrolases"/>
    <property type="match status" value="3"/>
</dbReference>
<proteinExistence type="predicted"/>
<dbReference type="Pfam" id="PF13361">
    <property type="entry name" value="UvrD_C"/>
    <property type="match status" value="1"/>
</dbReference>
<evidence type="ECO:0000256" key="4">
    <source>
        <dbReference type="ARBA" id="ARBA00022801"/>
    </source>
</evidence>
<dbReference type="AlphaFoldDB" id="A0A3L7AMF8"/>
<dbReference type="PANTHER" id="PTHR11070:SF2">
    <property type="entry name" value="ATP-DEPENDENT DNA HELICASE SRS2"/>
    <property type="match status" value="1"/>
</dbReference>
<dbReference type="GO" id="GO:0005524">
    <property type="term" value="F:ATP binding"/>
    <property type="evidence" value="ECO:0007669"/>
    <property type="project" value="UniProtKB-UniRule"/>
</dbReference>
<evidence type="ECO:0000256" key="7">
    <source>
        <dbReference type="ARBA" id="ARBA00022840"/>
    </source>
</evidence>
<feature type="binding site" evidence="15">
    <location>
        <begin position="43"/>
        <end position="50"/>
    </location>
    <ligand>
        <name>ATP</name>
        <dbReference type="ChEBI" id="CHEBI:30616"/>
    </ligand>
</feature>
<dbReference type="InterPro" id="IPR014151">
    <property type="entry name" value="DNA_helicase_AddA"/>
</dbReference>
<evidence type="ECO:0000313" key="20">
    <source>
        <dbReference type="Proteomes" id="UP000269692"/>
    </source>
</evidence>
<evidence type="ECO:0000256" key="14">
    <source>
        <dbReference type="ARBA" id="ARBA00048988"/>
    </source>
</evidence>
<dbReference type="PROSITE" id="PS51198">
    <property type="entry name" value="UVRD_HELICASE_ATP_BIND"/>
    <property type="match status" value="1"/>
</dbReference>
<evidence type="ECO:0000259" key="17">
    <source>
        <dbReference type="PROSITE" id="PS51198"/>
    </source>
</evidence>
<dbReference type="EC" id="5.6.2.4" evidence="12"/>
<dbReference type="InterPro" id="IPR038726">
    <property type="entry name" value="PDDEXK_AddAB-type"/>
</dbReference>
<accession>A0A3L7AMF8</accession>
<dbReference type="InterPro" id="IPR027417">
    <property type="entry name" value="P-loop_NTPase"/>
</dbReference>
<sequence>MGIGRGGGRMSAPPPDPARGPHAEATRRQELASRPEHSAWVSANAGSGKTHVLAQRVIRLLLAGTPPGRILCLTYTKAAAANMANRVLKILGEWVSLDDPGLDAAIAGAHGGPATPALRARARRLFAAALETPGGLKIQTIHAFCGALLHRFPFEAQVAAGFRELDDAGRAEIMGRLRADLVVEAAADPDGPLGRALFGLMAEMSDASLTAMLEAAVAQRAGIAALGADASTRRAGLAAALGLPPAITSDGVRAAMLASPHLPRGAWPGAAEAIAAAGSANDRKRAATLLAAAEAESDAEALAAYLDVFFTDKSEPRAALLTKAASAAEPGLAAQFADEQARLVALQEDLRGALALERTLAAHTLGARICARYQAEKAARGLLDFDDLIEKASGLLNAVPASFVHFKLDQGIDHILVDEAQDTSPAQWKVVEGLTSDFFSGAGARESVTRTVFVVGDEKQSIFSFQGAEPAAFGGMRATFEQKAGRERFARVELPHSFRSAPGVLAAVDAVFRSEAAHRGLTLENIAPAHAPIRADAPALVEVWPTTTPEPKPEVDDWRRPLDAIPTDDPVNALASRIARFVQAAVAQGIAVPSRQNRPLKAGDVLILVRRRGKIFEAVIRALKELGDPRVAVAGADRLVVAQHIAAMDLMALADALLSPEDDLALAAVLKSPLFGFTDDDLMAWCPGRTGRLADALAVHAAAEPRLAQALERLTRWRGAALCQRPFDFYAGVLGRDGGRRAFLARLGPEAADAISEFMTLARTYEQWEAASLPGFLAFLRRGGAEVKRDMEGGRDEVRVMTVHGAKGLEAPLVILADTVDMPRSRTEGGFLRLAADAGAPVPVLAPRKSEDPGAVGTARARETAREQEEHRRLLYVALTRAEDALVVCGAETRQPAKGKAHARPEGCWYDLVRDALADEAVESQALGFEGTVLRWGSGLRLAGAPGAPAEAAPPGPAMTFGRPPPEPARRPLRPSRTAVPKGAQASGTQGLSPAMSPLVRGDLVHRLLAALPALPDAEREAAGWRFLAETSRLVPEKTPESTRIPQLVPRDILDEALAVLRHAPLADLFGAGGRAEVPVIGVLTAADGTRLAVNGRIDRLVADPEKLLLADFKTDRNPPQSLAEVDPAYISQLAAYGAVLGRALPGRTLSARLVYTAGPVVIDVPQAMLDVALSRLLSLTSA</sequence>
<evidence type="ECO:0000256" key="10">
    <source>
        <dbReference type="ARBA" id="ARBA00023235"/>
    </source>
</evidence>
<evidence type="ECO:0000313" key="19">
    <source>
        <dbReference type="EMBL" id="RLP81693.1"/>
    </source>
</evidence>
<feature type="domain" description="UvrD-like helicase C-terminal" evidence="18">
    <location>
        <begin position="531"/>
        <end position="808"/>
    </location>
</feature>
<keyword evidence="20" id="KW-1185">Reference proteome</keyword>
<dbReference type="EMBL" id="RCTF01000001">
    <property type="protein sequence ID" value="RLP81693.1"/>
    <property type="molecule type" value="Genomic_DNA"/>
</dbReference>
<comment type="caution">
    <text evidence="19">The sequence shown here is derived from an EMBL/GenBank/DDBJ whole genome shotgun (WGS) entry which is preliminary data.</text>
</comment>
<keyword evidence="7 15" id="KW-0067">ATP-binding</keyword>
<dbReference type="SUPFAM" id="SSF52980">
    <property type="entry name" value="Restriction endonuclease-like"/>
    <property type="match status" value="1"/>
</dbReference>
<dbReference type="Gene3D" id="3.90.320.10">
    <property type="match status" value="1"/>
</dbReference>
<evidence type="ECO:0000256" key="8">
    <source>
        <dbReference type="ARBA" id="ARBA00023125"/>
    </source>
</evidence>
<dbReference type="Pfam" id="PF00580">
    <property type="entry name" value="UvrD-helicase"/>
    <property type="match status" value="1"/>
</dbReference>
<dbReference type="GO" id="GO:0003677">
    <property type="term" value="F:DNA binding"/>
    <property type="evidence" value="ECO:0007669"/>
    <property type="project" value="UniProtKB-KW"/>
</dbReference>
<feature type="domain" description="UvrD-like helicase ATP-binding" evidence="17">
    <location>
        <begin position="22"/>
        <end position="501"/>
    </location>
</feature>
<dbReference type="GO" id="GO:0043138">
    <property type="term" value="F:3'-5' DNA helicase activity"/>
    <property type="evidence" value="ECO:0007669"/>
    <property type="project" value="UniProtKB-EC"/>
</dbReference>
<keyword evidence="8" id="KW-0238">DNA-binding</keyword>
<dbReference type="InterPro" id="IPR014017">
    <property type="entry name" value="DNA_helicase_UvrD-like_C"/>
</dbReference>
<evidence type="ECO:0000256" key="2">
    <source>
        <dbReference type="ARBA" id="ARBA00022741"/>
    </source>
</evidence>
<organism evidence="19 20">
    <name type="scientific">Xanthobacter tagetidis</name>
    <dbReference type="NCBI Taxonomy" id="60216"/>
    <lineage>
        <taxon>Bacteria</taxon>
        <taxon>Pseudomonadati</taxon>
        <taxon>Pseudomonadota</taxon>
        <taxon>Alphaproteobacteria</taxon>
        <taxon>Hyphomicrobiales</taxon>
        <taxon>Xanthobacteraceae</taxon>
        <taxon>Xanthobacter</taxon>
    </lineage>
</organism>
<feature type="compositionally biased region" description="Basic and acidic residues" evidence="16">
    <location>
        <begin position="19"/>
        <end position="37"/>
    </location>
</feature>
<dbReference type="InterPro" id="IPR011604">
    <property type="entry name" value="PDDEXK-like_dom_sf"/>
</dbReference>
<evidence type="ECO:0000256" key="5">
    <source>
        <dbReference type="ARBA" id="ARBA00022806"/>
    </source>
</evidence>
<dbReference type="NCBIfam" id="TIGR02784">
    <property type="entry name" value="addA_alphas"/>
    <property type="match status" value="1"/>
</dbReference>
<comment type="catalytic activity">
    <reaction evidence="11">
        <text>Couples ATP hydrolysis with the unwinding of duplex DNA by translocating in the 3'-5' direction.</text>
        <dbReference type="EC" id="5.6.2.4"/>
    </reaction>
</comment>
<evidence type="ECO:0000256" key="12">
    <source>
        <dbReference type="ARBA" id="ARBA00034808"/>
    </source>
</evidence>
<keyword evidence="10" id="KW-0413">Isomerase</keyword>
<keyword evidence="3" id="KW-0227">DNA damage</keyword>
<evidence type="ECO:0000256" key="6">
    <source>
        <dbReference type="ARBA" id="ARBA00022839"/>
    </source>
</evidence>
<dbReference type="GO" id="GO:0004527">
    <property type="term" value="F:exonuclease activity"/>
    <property type="evidence" value="ECO:0007669"/>
    <property type="project" value="UniProtKB-KW"/>
</dbReference>
<dbReference type="PANTHER" id="PTHR11070">
    <property type="entry name" value="UVRD / RECB / PCRA DNA HELICASE FAMILY MEMBER"/>
    <property type="match status" value="1"/>
</dbReference>
<keyword evidence="1" id="KW-0540">Nuclease</keyword>
<dbReference type="Pfam" id="PF12705">
    <property type="entry name" value="PDDEXK_1"/>
    <property type="match status" value="1"/>
</dbReference>
<feature type="region of interest" description="Disordered" evidence="16">
    <location>
        <begin position="945"/>
        <end position="995"/>
    </location>
</feature>
<evidence type="ECO:0000256" key="3">
    <source>
        <dbReference type="ARBA" id="ARBA00022763"/>
    </source>
</evidence>